<dbReference type="Proteomes" id="UP000703893">
    <property type="component" value="Unassembled WGS sequence"/>
</dbReference>
<dbReference type="InterPro" id="IPR052919">
    <property type="entry name" value="TA_system_RNase"/>
</dbReference>
<accession>A0A938BJ07</accession>
<proteinExistence type="predicted"/>
<dbReference type="AlphaFoldDB" id="A0A938BJ07"/>
<dbReference type="SUPFAM" id="SSF88723">
    <property type="entry name" value="PIN domain-like"/>
    <property type="match status" value="1"/>
</dbReference>
<dbReference type="InterPro" id="IPR002716">
    <property type="entry name" value="PIN_dom"/>
</dbReference>
<dbReference type="InterPro" id="IPR029060">
    <property type="entry name" value="PIN-like_dom_sf"/>
</dbReference>
<dbReference type="CDD" id="cd09872">
    <property type="entry name" value="PIN_Sll0205-like"/>
    <property type="match status" value="1"/>
</dbReference>
<sequence length="128" mass="14533">MKILLDACTFVWANQEPERLSKAATARFLDPSNELFLSVASVWEIVRKHALGRLKLTRDPEDFIREGRELNAIASLALSEDDAILQRGLPDFHKDPFDRMLVCQAILGGMTILTPDPLVRRYPVKTAW</sequence>
<dbReference type="EMBL" id="VGJX01000355">
    <property type="protein sequence ID" value="MBM3274862.1"/>
    <property type="molecule type" value="Genomic_DNA"/>
</dbReference>
<evidence type="ECO:0000313" key="3">
    <source>
        <dbReference type="Proteomes" id="UP000703893"/>
    </source>
</evidence>
<organism evidence="2 3">
    <name type="scientific">Candidatus Tanganyikabacteria bacterium</name>
    <dbReference type="NCBI Taxonomy" id="2961651"/>
    <lineage>
        <taxon>Bacteria</taxon>
        <taxon>Bacillati</taxon>
        <taxon>Candidatus Sericytochromatia</taxon>
        <taxon>Candidatus Tanganyikabacteria</taxon>
    </lineage>
</organism>
<feature type="domain" description="PIN" evidence="1">
    <location>
        <begin position="3"/>
        <end position="122"/>
    </location>
</feature>
<dbReference type="PANTHER" id="PTHR36173">
    <property type="entry name" value="RIBONUCLEASE VAPC16-RELATED"/>
    <property type="match status" value="1"/>
</dbReference>
<name>A0A938BJ07_9BACT</name>
<evidence type="ECO:0000313" key="2">
    <source>
        <dbReference type="EMBL" id="MBM3274862.1"/>
    </source>
</evidence>
<dbReference type="InterPro" id="IPR041705">
    <property type="entry name" value="PIN_Sll0205"/>
</dbReference>
<comment type="caution">
    <text evidence="2">The sequence shown here is derived from an EMBL/GenBank/DDBJ whole genome shotgun (WGS) entry which is preliminary data.</text>
</comment>
<dbReference type="Pfam" id="PF01850">
    <property type="entry name" value="PIN"/>
    <property type="match status" value="1"/>
</dbReference>
<evidence type="ECO:0000259" key="1">
    <source>
        <dbReference type="Pfam" id="PF01850"/>
    </source>
</evidence>
<dbReference type="PANTHER" id="PTHR36173:SF2">
    <property type="entry name" value="RIBONUCLEASE VAPC16"/>
    <property type="match status" value="1"/>
</dbReference>
<protein>
    <submittedName>
        <fullName evidence="2">Type II toxin-antitoxin system VapC family toxin</fullName>
    </submittedName>
</protein>
<gene>
    <name evidence="2" type="ORF">FJZ00_06900</name>
</gene>
<reference evidence="2 3" key="1">
    <citation type="submission" date="2019-03" db="EMBL/GenBank/DDBJ databases">
        <title>Lake Tanganyika Metagenome-Assembled Genomes (MAGs).</title>
        <authorList>
            <person name="Tran P."/>
        </authorList>
    </citation>
    <scope>NUCLEOTIDE SEQUENCE [LARGE SCALE GENOMIC DNA]</scope>
    <source>
        <strain evidence="2">K_DeepCast_65m_m2_236</strain>
    </source>
</reference>